<evidence type="ECO:0000313" key="7">
    <source>
        <dbReference type="EMBL" id="MCL7025440.1"/>
    </source>
</evidence>
<dbReference type="EMBL" id="JAJJMA010045343">
    <property type="protein sequence ID" value="MCL7025440.1"/>
    <property type="molecule type" value="Genomic_DNA"/>
</dbReference>
<keyword evidence="3" id="KW-0862">Zinc</keyword>
<reference evidence="7" key="1">
    <citation type="submission" date="2022-03" db="EMBL/GenBank/DDBJ databases">
        <title>A functionally conserved STORR gene fusion in Papaver species that diverged 16.8 million years ago.</title>
        <authorList>
            <person name="Catania T."/>
        </authorList>
    </citation>
    <scope>NUCLEOTIDE SEQUENCE</scope>
    <source>
        <strain evidence="7">S-191538</strain>
    </source>
</reference>
<evidence type="ECO:0000259" key="6">
    <source>
        <dbReference type="PROSITE" id="PS50089"/>
    </source>
</evidence>
<feature type="region of interest" description="Disordered" evidence="5">
    <location>
        <begin position="225"/>
        <end position="389"/>
    </location>
</feature>
<evidence type="ECO:0000256" key="3">
    <source>
        <dbReference type="ARBA" id="ARBA00022833"/>
    </source>
</evidence>
<proteinExistence type="predicted"/>
<gene>
    <name evidence="7" type="ORF">MKW94_019340</name>
</gene>
<dbReference type="PANTHER" id="PTHR45931">
    <property type="entry name" value="SI:CH211-59O9.10"/>
    <property type="match status" value="1"/>
</dbReference>
<evidence type="ECO:0000256" key="1">
    <source>
        <dbReference type="ARBA" id="ARBA00022723"/>
    </source>
</evidence>
<dbReference type="CDD" id="cd16454">
    <property type="entry name" value="RING-H2_PA-TM-RING"/>
    <property type="match status" value="1"/>
</dbReference>
<feature type="compositionally biased region" description="Basic residues" evidence="5">
    <location>
        <begin position="427"/>
        <end position="436"/>
    </location>
</feature>
<dbReference type="GO" id="GO:0005634">
    <property type="term" value="C:nucleus"/>
    <property type="evidence" value="ECO:0007669"/>
    <property type="project" value="TreeGrafter"/>
</dbReference>
<sequence>NMEDIDSDEVMEVPDTPERLRGRRNTGKESSSSLIGDPADEFSSSLMGDFENSSISQRNHIRPSLRSGNSNKKLYSRHMGDSSFRDQSNKVGPTFISLLDSPTPPSVSVDGRSKRTMGDQVFKVPTAPMPSAIARDPRVTKNTVARSSSSRDTGKATYSEIPREWLTCEDDNTDLGLIVRGEYAGMRQGARSHDLDQEEETVPSQSKADVKVINKNTGRRRLIPVRNGCISPSNTARSTHASESHVSSSNGGQGEMKVICNGGTLSGEIHSLASSSEGNQPVKMDKGKGKEVLIDPPHDEEDRSKVIPGRSSISLKDGKDIINARERELKRSEDKDGWRSTRSRAKTTSSEMPGFLLPARSSQQSFNASPELGQENERRGRLNKITKRQRKHSLFRGNLDECSTSDFDDSEITYIGSSGEPATPRSTRSRVPRHHSTSCPIVEVDESPEIQHTRPEDSSQMVDGDPDARLRQMEADEILARQLQEQLYDEMPGIGDGENDASIAWRLQQQEQPQRLSIGGQQRSTTRDSSMSHLYRQYPSQSFVDNPFQPANRLRGSLHTGAARLRNNHRRPPTVSTSRGRQPQFPPDMDLEMRLLMLQAMEAFSEQRSAVALSEPRSAMTRAARFLRIQRDFNENDYEMLLSLDDNNHQHVGASANQINGLPQSTVQTENYEEACVICLDTPTIGDAIRHLPCLHKFHKDCIDQWLRRSTSCPVCKSGINPQGSVS</sequence>
<feature type="compositionally biased region" description="Polar residues" evidence="5">
    <location>
        <begin position="140"/>
        <end position="151"/>
    </location>
</feature>
<comment type="caution">
    <text evidence="7">The sequence shown here is derived from an EMBL/GenBank/DDBJ whole genome shotgun (WGS) entry which is preliminary data.</text>
</comment>
<dbReference type="Gene3D" id="3.30.40.10">
    <property type="entry name" value="Zinc/RING finger domain, C3HC4 (zinc finger)"/>
    <property type="match status" value="1"/>
</dbReference>
<feature type="region of interest" description="Disordered" evidence="5">
    <location>
        <begin position="131"/>
        <end position="157"/>
    </location>
</feature>
<feature type="compositionally biased region" description="Basic and acidic residues" evidence="5">
    <location>
        <begin position="78"/>
        <end position="88"/>
    </location>
</feature>
<dbReference type="InterPro" id="IPR001841">
    <property type="entry name" value="Znf_RING"/>
</dbReference>
<accession>A0AA41RYA6</accession>
<feature type="compositionally biased region" description="Low complexity" evidence="5">
    <location>
        <begin position="238"/>
        <end position="249"/>
    </location>
</feature>
<dbReference type="GO" id="GO:0061630">
    <property type="term" value="F:ubiquitin protein ligase activity"/>
    <property type="evidence" value="ECO:0007669"/>
    <property type="project" value="TreeGrafter"/>
</dbReference>
<evidence type="ECO:0000256" key="5">
    <source>
        <dbReference type="SAM" id="MobiDB-lite"/>
    </source>
</evidence>
<dbReference type="GO" id="GO:0008270">
    <property type="term" value="F:zinc ion binding"/>
    <property type="evidence" value="ECO:0007669"/>
    <property type="project" value="UniProtKB-KW"/>
</dbReference>
<dbReference type="InterPro" id="IPR013083">
    <property type="entry name" value="Znf_RING/FYVE/PHD"/>
</dbReference>
<name>A0AA41RYA6_PAPNU</name>
<dbReference type="InterPro" id="IPR051834">
    <property type="entry name" value="RING_finger_E3_ligase"/>
</dbReference>
<feature type="non-terminal residue" evidence="7">
    <location>
        <position position="727"/>
    </location>
</feature>
<keyword evidence="1" id="KW-0479">Metal-binding</keyword>
<dbReference type="InterPro" id="IPR011016">
    <property type="entry name" value="Znf_RING-CH"/>
</dbReference>
<dbReference type="PROSITE" id="PS50089">
    <property type="entry name" value="ZF_RING_2"/>
    <property type="match status" value="1"/>
</dbReference>
<evidence type="ECO:0000256" key="2">
    <source>
        <dbReference type="ARBA" id="ARBA00022771"/>
    </source>
</evidence>
<evidence type="ECO:0000256" key="4">
    <source>
        <dbReference type="PROSITE-ProRule" id="PRU00175"/>
    </source>
</evidence>
<dbReference type="GO" id="GO:0006511">
    <property type="term" value="P:ubiquitin-dependent protein catabolic process"/>
    <property type="evidence" value="ECO:0007669"/>
    <property type="project" value="TreeGrafter"/>
</dbReference>
<dbReference type="AlphaFoldDB" id="A0AA41RYA6"/>
<feature type="compositionally biased region" description="Basic and acidic residues" evidence="5">
    <location>
        <begin position="316"/>
        <end position="339"/>
    </location>
</feature>
<keyword evidence="8" id="KW-1185">Reference proteome</keyword>
<feature type="compositionally biased region" description="Polar residues" evidence="5">
    <location>
        <begin position="42"/>
        <end position="58"/>
    </location>
</feature>
<dbReference type="SUPFAM" id="SSF57850">
    <property type="entry name" value="RING/U-box"/>
    <property type="match status" value="1"/>
</dbReference>
<evidence type="ECO:0000313" key="8">
    <source>
        <dbReference type="Proteomes" id="UP001177140"/>
    </source>
</evidence>
<dbReference type="Proteomes" id="UP001177140">
    <property type="component" value="Unassembled WGS sequence"/>
</dbReference>
<dbReference type="Pfam" id="PF13639">
    <property type="entry name" value="zf-RING_2"/>
    <property type="match status" value="1"/>
</dbReference>
<dbReference type="SMART" id="SM00744">
    <property type="entry name" value="RINGv"/>
    <property type="match status" value="1"/>
</dbReference>
<keyword evidence="2 4" id="KW-0863">Zinc-finger</keyword>
<feature type="region of interest" description="Disordered" evidence="5">
    <location>
        <begin position="560"/>
        <end position="587"/>
    </location>
</feature>
<feature type="region of interest" description="Disordered" evidence="5">
    <location>
        <begin position="1"/>
        <end position="114"/>
    </location>
</feature>
<feature type="compositionally biased region" description="Basic and acidic residues" evidence="5">
    <location>
        <begin position="283"/>
        <end position="305"/>
    </location>
</feature>
<feature type="region of interest" description="Disordered" evidence="5">
    <location>
        <begin position="414"/>
        <end position="441"/>
    </location>
</feature>
<feature type="compositionally biased region" description="Acidic residues" evidence="5">
    <location>
        <begin position="1"/>
        <end position="12"/>
    </location>
</feature>
<feature type="domain" description="RING-type" evidence="6">
    <location>
        <begin position="676"/>
        <end position="717"/>
    </location>
</feature>
<dbReference type="SMART" id="SM00184">
    <property type="entry name" value="RING"/>
    <property type="match status" value="1"/>
</dbReference>
<feature type="region of interest" description="Disordered" evidence="5">
    <location>
        <begin position="510"/>
        <end position="532"/>
    </location>
</feature>
<organism evidence="7 8">
    <name type="scientific">Papaver nudicaule</name>
    <name type="common">Iceland poppy</name>
    <dbReference type="NCBI Taxonomy" id="74823"/>
    <lineage>
        <taxon>Eukaryota</taxon>
        <taxon>Viridiplantae</taxon>
        <taxon>Streptophyta</taxon>
        <taxon>Embryophyta</taxon>
        <taxon>Tracheophyta</taxon>
        <taxon>Spermatophyta</taxon>
        <taxon>Magnoliopsida</taxon>
        <taxon>Ranunculales</taxon>
        <taxon>Papaveraceae</taxon>
        <taxon>Papaveroideae</taxon>
        <taxon>Papaver</taxon>
    </lineage>
</organism>
<protein>
    <recommendedName>
        <fullName evidence="6">RING-type domain-containing protein</fullName>
    </recommendedName>
</protein>
<dbReference type="FunFam" id="3.30.40.10:FF:000594">
    <property type="entry name" value="RING/U-box superfamily protein"/>
    <property type="match status" value="1"/>
</dbReference>
<dbReference type="PANTHER" id="PTHR45931:SF25">
    <property type="entry name" value="E3 UBIQUITIN-PROTEIN LIGASE RLIM-LIKE ISOFORM X1"/>
    <property type="match status" value="1"/>
</dbReference>